<dbReference type="GO" id="GO:0000162">
    <property type="term" value="P:L-tryptophan biosynthetic process"/>
    <property type="evidence" value="ECO:0007669"/>
    <property type="project" value="TreeGrafter"/>
</dbReference>
<dbReference type="SUPFAM" id="SSF52317">
    <property type="entry name" value="Class I glutamine amidotransferase-like"/>
    <property type="match status" value="1"/>
</dbReference>
<dbReference type="PRINTS" id="PR00097">
    <property type="entry name" value="ANTSNTHASEII"/>
</dbReference>
<dbReference type="NCBIfam" id="TIGR00553">
    <property type="entry name" value="pabB"/>
    <property type="match status" value="1"/>
</dbReference>
<feature type="domain" description="Anthranilate synthase component I N-terminal" evidence="8">
    <location>
        <begin position="215"/>
        <end position="338"/>
    </location>
</feature>
<dbReference type="GO" id="GO:0009396">
    <property type="term" value="P:folic acid-containing compound biosynthetic process"/>
    <property type="evidence" value="ECO:0007669"/>
    <property type="project" value="InterPro"/>
</dbReference>
<dbReference type="Pfam" id="PF00425">
    <property type="entry name" value="Chorismate_bind"/>
    <property type="match status" value="1"/>
</dbReference>
<dbReference type="CDD" id="cd01743">
    <property type="entry name" value="GATase1_Anthranilate_Synthase"/>
    <property type="match status" value="1"/>
</dbReference>
<dbReference type="Gene3D" id="3.60.120.10">
    <property type="entry name" value="Anthranilate synthase"/>
    <property type="match status" value="1"/>
</dbReference>
<dbReference type="InterPro" id="IPR019999">
    <property type="entry name" value="Anth_synth_I-like"/>
</dbReference>
<evidence type="ECO:0000256" key="5">
    <source>
        <dbReference type="SAM" id="MobiDB-lite"/>
    </source>
</evidence>
<dbReference type="InterPro" id="IPR015890">
    <property type="entry name" value="Chorismate_C"/>
</dbReference>
<dbReference type="PANTHER" id="PTHR11236">
    <property type="entry name" value="AMINOBENZOATE/ANTHRANILATE SYNTHASE"/>
    <property type="match status" value="1"/>
</dbReference>
<dbReference type="PRINTS" id="PR00096">
    <property type="entry name" value="GATASE"/>
</dbReference>
<evidence type="ECO:0000259" key="8">
    <source>
        <dbReference type="Pfam" id="PF04715"/>
    </source>
</evidence>
<dbReference type="AlphaFoldDB" id="A0A0G3H6E6"/>
<dbReference type="NCBIfam" id="TIGR00566">
    <property type="entry name" value="trpG_papA"/>
    <property type="match status" value="1"/>
</dbReference>
<feature type="region of interest" description="Disordered" evidence="5">
    <location>
        <begin position="462"/>
        <end position="483"/>
    </location>
</feature>
<dbReference type="Pfam" id="PF04715">
    <property type="entry name" value="Anth_synt_I_N"/>
    <property type="match status" value="1"/>
</dbReference>
<evidence type="ECO:0000256" key="3">
    <source>
        <dbReference type="ARBA" id="ARBA00022679"/>
    </source>
</evidence>
<evidence type="ECO:0000313" key="9">
    <source>
        <dbReference type="EMBL" id="AKK08320.1"/>
    </source>
</evidence>
<name>A0A0G3H6E6_9CORY</name>
<dbReference type="GO" id="GO:0008153">
    <property type="term" value="P:4-aminobenzoate biosynthetic process"/>
    <property type="evidence" value="ECO:0007669"/>
    <property type="project" value="TreeGrafter"/>
</dbReference>
<dbReference type="InterPro" id="IPR006221">
    <property type="entry name" value="TrpG/PapA_dom"/>
</dbReference>
<dbReference type="InterPro" id="IPR005802">
    <property type="entry name" value="ADC_synth_comp_1"/>
</dbReference>
<evidence type="ECO:0000256" key="2">
    <source>
        <dbReference type="ARBA" id="ARBA00013139"/>
    </source>
</evidence>
<proteinExistence type="inferred from homology"/>
<organism evidence="9 10">
    <name type="scientific">Corynebacterium testudinoris</name>
    <dbReference type="NCBI Taxonomy" id="136857"/>
    <lineage>
        <taxon>Bacteria</taxon>
        <taxon>Bacillati</taxon>
        <taxon>Actinomycetota</taxon>
        <taxon>Actinomycetes</taxon>
        <taxon>Mycobacteriales</taxon>
        <taxon>Corynebacteriaceae</taxon>
        <taxon>Corynebacterium</taxon>
    </lineage>
</organism>
<evidence type="ECO:0000256" key="4">
    <source>
        <dbReference type="ARBA" id="ARBA00022962"/>
    </source>
</evidence>
<evidence type="ECO:0000313" key="10">
    <source>
        <dbReference type="Proteomes" id="UP000035540"/>
    </source>
</evidence>
<accession>A0A0G3H6E6</accession>
<dbReference type="EC" id="2.6.1.85" evidence="2"/>
<dbReference type="GO" id="GO:0005737">
    <property type="term" value="C:cytoplasm"/>
    <property type="evidence" value="ECO:0007669"/>
    <property type="project" value="TreeGrafter"/>
</dbReference>
<reference evidence="9 10" key="1">
    <citation type="journal article" date="2015" name="Genome Announc.">
        <title>Complete Genome Sequence of the Type Strain Corynebacterium testudinoris DSM 44614, Recovered from Necrotic Lesions in the Mouth of a Tortoise.</title>
        <authorList>
            <person name="Ruckert C."/>
            <person name="Kriete M."/>
            <person name="Jaenicke S."/>
            <person name="Winkler A."/>
            <person name="Tauch A."/>
        </authorList>
    </citation>
    <scope>NUCLEOTIDE SEQUENCE [LARGE SCALE GENOMIC DNA]</scope>
    <source>
        <strain evidence="9 10">DSM 44614</strain>
    </source>
</reference>
<dbReference type="InterPro" id="IPR017926">
    <property type="entry name" value="GATASE"/>
</dbReference>
<sequence length="654" mass="70581">MRILIIDNVDSFTWNLVAYVEDLTGTTPVVIRNDEPGWDVERVAGFDAVIISPGPGRPDRPGDIGICLDVLIDARVPVLGVCLGHQALALAWGGTVDLAPEPVHGRVFPVRHDAAGLFAGLPPVIDVVRYHSLLVTEVPEVLAVTARTDDGLVMGLAHRHLPQWGVQFHPESIGGFDGHAIIANFLSLAAERNQRSRSRWRLHSVTVEDEADGEDVYAALFADSTNAFWLDSTAPDRGSGRFSYLGDSSGPLARVWNKRVSPTTSLFDELAEDLAANTIDVADPGVFGGFTCGWVGWLGYELKAECGGSAAHTSPHPDLGLIFADRAIVIDHALRRTHVIALIGSEHDAEQRAWCARTARLVAGLGAQAGVDKHRWTGQLRARHSRADYLGVVGECLELIRQGETYEVCLTNQLSARGAVDVWPAYQALRAANPTPFGSLLRIGGVSVLSSTPERFMQVTSEGKVESRPIKGTRPRSTDPREDARLRSDLAVNDKDRAENLMIVDLVRNDLTRVAEPGSVRADPLFEVESYATVHQLVSTVSCRLAEGKTAVDAVRASFPGGSMTGAPKVRTMEIIDRLEQGPRGIYSGAIGYFSLDGSMDLSMVIRTIVADAGGVSYGVGGAIIALSDPVEEYEETQTKAAPLLRLLDSEFPQ</sequence>
<dbReference type="InterPro" id="IPR029062">
    <property type="entry name" value="Class_I_gatase-like"/>
</dbReference>
<evidence type="ECO:0000256" key="1">
    <source>
        <dbReference type="ARBA" id="ARBA00005970"/>
    </source>
</evidence>
<dbReference type="RefSeq" id="WP_047252700.1">
    <property type="nucleotide sequence ID" value="NZ_CP011545.1"/>
</dbReference>
<dbReference type="SUPFAM" id="SSF56322">
    <property type="entry name" value="ADC synthase"/>
    <property type="match status" value="1"/>
</dbReference>
<reference evidence="10" key="2">
    <citation type="submission" date="2015-05" db="EMBL/GenBank/DDBJ databases">
        <title>Complete genome sequence of Corynebacterium testudinoris DSM 44614, recovered from necrotic lesions in the mouth of a tortoise.</title>
        <authorList>
            <person name="Ruckert C."/>
            <person name="Albersmeier A."/>
            <person name="Winkler A."/>
            <person name="Tauch A."/>
        </authorList>
    </citation>
    <scope>NUCLEOTIDE SEQUENCE [LARGE SCALE GENOMIC DNA]</scope>
    <source>
        <strain evidence="10">DSM 44614</strain>
    </source>
</reference>
<dbReference type="InterPro" id="IPR006805">
    <property type="entry name" value="Anth_synth_I_N"/>
</dbReference>
<keyword evidence="3 9" id="KW-0808">Transferase</keyword>
<feature type="domain" description="Chorismate-utilising enzyme C-terminal" evidence="7">
    <location>
        <begin position="386"/>
        <end position="640"/>
    </location>
</feature>
<gene>
    <name evidence="9" type="ORF">CTEST_04365</name>
</gene>
<dbReference type="PANTHER" id="PTHR11236:SF18">
    <property type="entry name" value="AMINODEOXYCHORISMATE SYNTHASE"/>
    <property type="match status" value="1"/>
</dbReference>
<feature type="domain" description="Glutamine amidotransferase" evidence="6">
    <location>
        <begin position="4"/>
        <end position="186"/>
    </location>
</feature>
<dbReference type="PATRIC" id="fig|136857.5.peg.862"/>
<dbReference type="Pfam" id="PF00117">
    <property type="entry name" value="GATase"/>
    <property type="match status" value="1"/>
</dbReference>
<dbReference type="FunFam" id="3.40.50.880:FF:000003">
    <property type="entry name" value="Anthranilate synthase component II"/>
    <property type="match status" value="1"/>
</dbReference>
<keyword evidence="10" id="KW-1185">Reference proteome</keyword>
<dbReference type="Gene3D" id="3.40.50.880">
    <property type="match status" value="1"/>
</dbReference>
<dbReference type="STRING" id="136857.CTEST_04365"/>
<dbReference type="Proteomes" id="UP000035540">
    <property type="component" value="Chromosome"/>
</dbReference>
<protein>
    <recommendedName>
        <fullName evidence="2">aminodeoxychorismate synthase</fullName>
        <ecNumber evidence="2">2.6.1.85</ecNumber>
    </recommendedName>
</protein>
<evidence type="ECO:0000259" key="6">
    <source>
        <dbReference type="Pfam" id="PF00117"/>
    </source>
</evidence>
<dbReference type="PRINTS" id="PR00099">
    <property type="entry name" value="CPSGATASE"/>
</dbReference>
<dbReference type="KEGG" id="cted:CTEST_04365"/>
<evidence type="ECO:0000259" key="7">
    <source>
        <dbReference type="Pfam" id="PF00425"/>
    </source>
</evidence>
<dbReference type="GO" id="GO:0046820">
    <property type="term" value="F:4-amino-4-deoxychorismate synthase activity"/>
    <property type="evidence" value="ECO:0007669"/>
    <property type="project" value="UniProtKB-EC"/>
</dbReference>
<dbReference type="OrthoDB" id="3518032at2"/>
<dbReference type="PROSITE" id="PS51273">
    <property type="entry name" value="GATASE_TYPE_1"/>
    <property type="match status" value="1"/>
</dbReference>
<comment type="similarity">
    <text evidence="1">In the C-terminal section; belongs to the anthranilate synthase component I family.</text>
</comment>
<dbReference type="EMBL" id="CP011545">
    <property type="protein sequence ID" value="AKK08320.1"/>
    <property type="molecule type" value="Genomic_DNA"/>
</dbReference>
<keyword evidence="9" id="KW-0032">Aminotransferase</keyword>
<dbReference type="InterPro" id="IPR005801">
    <property type="entry name" value="ADC_synthase"/>
</dbReference>
<keyword evidence="4" id="KW-0315">Glutamine amidotransferase</keyword>